<dbReference type="GO" id="GO:0005506">
    <property type="term" value="F:iron ion binding"/>
    <property type="evidence" value="ECO:0007669"/>
    <property type="project" value="InterPro"/>
</dbReference>
<evidence type="ECO:0000256" key="7">
    <source>
        <dbReference type="SAM" id="Phobius"/>
    </source>
</evidence>
<dbReference type="PANTHER" id="PTHR24289:SF20">
    <property type="entry name" value="STEROID 17-ALPHA-HYDROXYLASE_17,20 LYASE"/>
    <property type="match status" value="1"/>
</dbReference>
<dbReference type="Gene3D" id="1.10.630.10">
    <property type="entry name" value="Cytochrome P450"/>
    <property type="match status" value="1"/>
</dbReference>
<dbReference type="SUPFAM" id="SSF48264">
    <property type="entry name" value="Cytochrome P450"/>
    <property type="match status" value="1"/>
</dbReference>
<keyword evidence="9" id="KW-1185">Reference proteome</keyword>
<gene>
    <name evidence="8" type="ORF">HOLleu_17467</name>
</gene>
<keyword evidence="5" id="KW-0408">Iron</keyword>
<keyword evidence="7" id="KW-0472">Membrane</keyword>
<keyword evidence="7" id="KW-0812">Transmembrane</keyword>
<feature type="transmembrane region" description="Helical" evidence="7">
    <location>
        <begin position="12"/>
        <end position="33"/>
    </location>
</feature>
<dbReference type="GO" id="GO:0042448">
    <property type="term" value="P:progesterone metabolic process"/>
    <property type="evidence" value="ECO:0007669"/>
    <property type="project" value="TreeGrafter"/>
</dbReference>
<dbReference type="OrthoDB" id="1055148at2759"/>
<evidence type="ECO:0000256" key="3">
    <source>
        <dbReference type="ARBA" id="ARBA00022723"/>
    </source>
</evidence>
<dbReference type="GO" id="GO:0020037">
    <property type="term" value="F:heme binding"/>
    <property type="evidence" value="ECO:0007669"/>
    <property type="project" value="InterPro"/>
</dbReference>
<comment type="caution">
    <text evidence="8">The sequence shown here is derived from an EMBL/GenBank/DDBJ whole genome shotgun (WGS) entry which is preliminary data.</text>
</comment>
<keyword evidence="4" id="KW-0560">Oxidoreductase</keyword>
<keyword evidence="7" id="KW-1133">Transmembrane helix</keyword>
<dbReference type="Pfam" id="PF00067">
    <property type="entry name" value="p450"/>
    <property type="match status" value="1"/>
</dbReference>
<dbReference type="InterPro" id="IPR002401">
    <property type="entry name" value="Cyt_P450_E_grp-I"/>
</dbReference>
<evidence type="ECO:0000256" key="1">
    <source>
        <dbReference type="ARBA" id="ARBA00010617"/>
    </source>
</evidence>
<evidence type="ECO:0000313" key="8">
    <source>
        <dbReference type="EMBL" id="KAJ8036824.1"/>
    </source>
</evidence>
<comment type="similarity">
    <text evidence="1">Belongs to the cytochrome P450 family.</text>
</comment>
<dbReference type="InterPro" id="IPR001128">
    <property type="entry name" value="Cyt_P450"/>
</dbReference>
<evidence type="ECO:0000256" key="5">
    <source>
        <dbReference type="ARBA" id="ARBA00023004"/>
    </source>
</evidence>
<proteinExistence type="inferred from homology"/>
<evidence type="ECO:0000256" key="6">
    <source>
        <dbReference type="ARBA" id="ARBA00023033"/>
    </source>
</evidence>
<dbReference type="GO" id="GO:0004508">
    <property type="term" value="F:steroid 17-alpha-monooxygenase activity"/>
    <property type="evidence" value="ECO:0007669"/>
    <property type="project" value="TreeGrafter"/>
</dbReference>
<organism evidence="8 9">
    <name type="scientific">Holothuria leucospilota</name>
    <name type="common">Black long sea cucumber</name>
    <name type="synonym">Mertensiothuria leucospilota</name>
    <dbReference type="NCBI Taxonomy" id="206669"/>
    <lineage>
        <taxon>Eukaryota</taxon>
        <taxon>Metazoa</taxon>
        <taxon>Echinodermata</taxon>
        <taxon>Eleutherozoa</taxon>
        <taxon>Echinozoa</taxon>
        <taxon>Holothuroidea</taxon>
        <taxon>Aspidochirotacea</taxon>
        <taxon>Aspidochirotida</taxon>
        <taxon>Holothuriidae</taxon>
        <taxon>Holothuria</taxon>
    </lineage>
</organism>
<dbReference type="PANTHER" id="PTHR24289">
    <property type="entry name" value="STEROID 17-ALPHA-HYDROXYLASE/17,20 LYASE"/>
    <property type="match status" value="1"/>
</dbReference>
<protein>
    <submittedName>
        <fullName evidence="8">Cytochrome P450 1A1</fullName>
    </submittedName>
</protein>
<name>A0A9Q1H8B9_HOLLE</name>
<keyword evidence="3" id="KW-0479">Metal-binding</keyword>
<dbReference type="Proteomes" id="UP001152320">
    <property type="component" value="Chromosome 8"/>
</dbReference>
<dbReference type="InterPro" id="IPR036396">
    <property type="entry name" value="Cyt_P450_sf"/>
</dbReference>
<dbReference type="AlphaFoldDB" id="A0A9Q1H8B9"/>
<reference evidence="8" key="1">
    <citation type="submission" date="2021-10" db="EMBL/GenBank/DDBJ databases">
        <title>Tropical sea cucumber genome reveals ecological adaptation and Cuvierian tubules defense mechanism.</title>
        <authorList>
            <person name="Chen T."/>
        </authorList>
    </citation>
    <scope>NUCLEOTIDE SEQUENCE</scope>
    <source>
        <strain evidence="8">Nanhai2018</strain>
        <tissue evidence="8">Muscle</tissue>
    </source>
</reference>
<keyword evidence="6" id="KW-0503">Monooxygenase</keyword>
<dbReference type="EMBL" id="JAIZAY010000008">
    <property type="protein sequence ID" value="KAJ8036824.1"/>
    <property type="molecule type" value="Genomic_DNA"/>
</dbReference>
<evidence type="ECO:0000313" key="9">
    <source>
        <dbReference type="Proteomes" id="UP001152320"/>
    </source>
</evidence>
<evidence type="ECO:0000256" key="4">
    <source>
        <dbReference type="ARBA" id="ARBA00023002"/>
    </source>
</evidence>
<sequence length="321" mass="36122">MSDIGEIHTLWHGSATSIILVAIVTALIAILMWSQQKPGKNFPPGPRGWPILGNILEFSGKKPPYVIFMEYGQKYGNIFSIRMGQKWAVVLNGAETIKEALVKKVEFANRATSYSISLFAGNGKDLLFGQYTPSWKLQRKIANTAFRSLATGNDERFEKLVTSVIPGLSELLNSKGSEAFDPSKMLSFSIYNILATICFGKQYSFDSPDLLTLIRVVREGMELVGNGLIADFIPILKYVPTPAARKVKQFFGEFSDLVQQELDEHRAKYNEASEPRDLIEMLFQAQQEMRDKGEDEMELITEMHIRQIVLDIFSGKSKTYS</sequence>
<keyword evidence="2" id="KW-0349">Heme</keyword>
<dbReference type="GO" id="GO:0042446">
    <property type="term" value="P:hormone biosynthetic process"/>
    <property type="evidence" value="ECO:0007669"/>
    <property type="project" value="TreeGrafter"/>
</dbReference>
<accession>A0A9Q1H8B9</accession>
<dbReference type="PRINTS" id="PR00463">
    <property type="entry name" value="EP450I"/>
</dbReference>
<evidence type="ECO:0000256" key="2">
    <source>
        <dbReference type="ARBA" id="ARBA00022617"/>
    </source>
</evidence>